<dbReference type="InParanoid" id="A8Q6U7"/>
<dbReference type="InterPro" id="IPR011012">
    <property type="entry name" value="Longin-like_dom_sf"/>
</dbReference>
<dbReference type="FunCoup" id="A8Q6U7">
    <property type="interactions" value="28"/>
</dbReference>
<dbReference type="AlphaFoldDB" id="A8Q6U7"/>
<dbReference type="STRING" id="425265.A8Q6U7"/>
<dbReference type="Proteomes" id="UP000008837">
    <property type="component" value="Unassembled WGS sequence"/>
</dbReference>
<sequence>MQQCVAIIGPKNVPLYLHTSDRVSSSATKWHFLAHSALDMVEECVKQHTNPYLGLLLTIEDSAIYGYQTNTNTKFLLMFEESTDPFPDEDIKTLCKAIHAVYQSYVSNPFVGVNPGDLPTKNPDAIVLQPCTSPSADPLNTQITSPRVHQRIMTILGW</sequence>
<dbReference type="KEGG" id="mgl:MGL_3057"/>
<protein>
    <recommendedName>
        <fullName evidence="2">Trafficking protein particle complex subunit 2-like protein</fullName>
    </recommendedName>
</protein>
<dbReference type="GO" id="GO:0006888">
    <property type="term" value="P:endoplasmic reticulum to Golgi vesicle-mediated transport"/>
    <property type="evidence" value="ECO:0007669"/>
    <property type="project" value="InterPro"/>
</dbReference>
<reference evidence="3 4" key="1">
    <citation type="journal article" date="2007" name="Proc. Natl. Acad. Sci. U.S.A.">
        <title>Dandruff-associated Malassezia genomes reveal convergent and divergent virulence traits shared with plant and human fungal pathogens.</title>
        <authorList>
            <person name="Xu J."/>
            <person name="Saunders C.W."/>
            <person name="Hu P."/>
            <person name="Grant R.A."/>
            <person name="Boekhout T."/>
            <person name="Kuramae E.E."/>
            <person name="Kronstad J.W."/>
            <person name="Deangelis Y.M."/>
            <person name="Reeder N.L."/>
            <person name="Johnstone K.R."/>
            <person name="Leland M."/>
            <person name="Fieno A.M."/>
            <person name="Begley W.M."/>
            <person name="Sun Y."/>
            <person name="Lacey M.P."/>
            <person name="Chaudhary T."/>
            <person name="Keough T."/>
            <person name="Chu L."/>
            <person name="Sears R."/>
            <person name="Yuan B."/>
            <person name="Dawson T.L.Jr."/>
        </authorList>
    </citation>
    <scope>NUCLEOTIDE SEQUENCE [LARGE SCALE GENOMIC DNA]</scope>
    <source>
        <strain evidence="4">ATCC MYA-4612 / CBS 7966</strain>
    </source>
</reference>
<name>A8Q6U7_MALGO</name>
<dbReference type="VEuPathDB" id="FungiDB:MGL_3057"/>
<dbReference type="Pfam" id="PF04628">
    <property type="entry name" value="Sedlin_N"/>
    <property type="match status" value="1"/>
</dbReference>
<dbReference type="OrthoDB" id="18320at2759"/>
<dbReference type="OMA" id="AWRTINA"/>
<comment type="caution">
    <text evidence="3">The sequence shown here is derived from an EMBL/GenBank/DDBJ whole genome shotgun (WGS) entry which is preliminary data.</text>
</comment>
<dbReference type="InterPro" id="IPR044760">
    <property type="entry name" value="TRAPPC2L"/>
</dbReference>
<accession>A8Q6U7</accession>
<dbReference type="GO" id="GO:0005737">
    <property type="term" value="C:cytoplasm"/>
    <property type="evidence" value="ECO:0007669"/>
    <property type="project" value="GOC"/>
</dbReference>
<dbReference type="GeneID" id="5854378"/>
<dbReference type="Gene3D" id="3.30.450.70">
    <property type="match status" value="1"/>
</dbReference>
<evidence type="ECO:0000313" key="3">
    <source>
        <dbReference type="EMBL" id="EDP42857.1"/>
    </source>
</evidence>
<comment type="similarity">
    <text evidence="1">Belongs to the TRAPP small subunits family. Sedlin subfamily.</text>
</comment>
<dbReference type="SUPFAM" id="SSF64356">
    <property type="entry name" value="SNARE-like"/>
    <property type="match status" value="1"/>
</dbReference>
<evidence type="ECO:0000313" key="4">
    <source>
        <dbReference type="Proteomes" id="UP000008837"/>
    </source>
</evidence>
<dbReference type="EMBL" id="AAYY01000010">
    <property type="protein sequence ID" value="EDP42857.1"/>
    <property type="molecule type" value="Genomic_DNA"/>
</dbReference>
<proteinExistence type="inferred from homology"/>
<keyword evidence="4" id="KW-1185">Reference proteome</keyword>
<dbReference type="PANTHER" id="PTHR12403">
    <property type="entry name" value="TRAFFICKING PROTEIN PARTICLE COMPLEX SUBUNIT 2"/>
    <property type="match status" value="1"/>
</dbReference>
<dbReference type="InterPro" id="IPR006722">
    <property type="entry name" value="Sedlin"/>
</dbReference>
<dbReference type="CDD" id="cd14854">
    <property type="entry name" value="TRAPPC2L"/>
    <property type="match status" value="1"/>
</dbReference>
<evidence type="ECO:0000256" key="1">
    <source>
        <dbReference type="ARBA" id="ARBA00006626"/>
    </source>
</evidence>
<gene>
    <name evidence="3" type="ORF">MGL_3057</name>
</gene>
<dbReference type="RefSeq" id="XP_001730071.1">
    <property type="nucleotide sequence ID" value="XM_001730019.1"/>
</dbReference>
<organism evidence="3 4">
    <name type="scientific">Malassezia globosa (strain ATCC MYA-4612 / CBS 7966)</name>
    <name type="common">Dandruff-associated fungus</name>
    <dbReference type="NCBI Taxonomy" id="425265"/>
    <lineage>
        <taxon>Eukaryota</taxon>
        <taxon>Fungi</taxon>
        <taxon>Dikarya</taxon>
        <taxon>Basidiomycota</taxon>
        <taxon>Ustilaginomycotina</taxon>
        <taxon>Malasseziomycetes</taxon>
        <taxon>Malasseziales</taxon>
        <taxon>Malasseziaceae</taxon>
        <taxon>Malassezia</taxon>
    </lineage>
</organism>
<evidence type="ECO:0000256" key="2">
    <source>
        <dbReference type="ARBA" id="ARBA00024408"/>
    </source>
</evidence>